<accession>A0A2M7V7J4</accession>
<reference evidence="3" key="1">
    <citation type="submission" date="2017-09" db="EMBL/GenBank/DDBJ databases">
        <title>Depth-based differentiation of microbial function through sediment-hosted aquifers and enrichment of novel symbionts in the deep terrestrial subsurface.</title>
        <authorList>
            <person name="Probst A.J."/>
            <person name="Ladd B."/>
            <person name="Jarett J.K."/>
            <person name="Geller-Mcgrath D.E."/>
            <person name="Sieber C.M.K."/>
            <person name="Emerson J.B."/>
            <person name="Anantharaman K."/>
            <person name="Thomas B.C."/>
            <person name="Malmstrom R."/>
            <person name="Stieglmeier M."/>
            <person name="Klingl A."/>
            <person name="Woyke T."/>
            <person name="Ryan C.M."/>
            <person name="Banfield J.F."/>
        </authorList>
    </citation>
    <scope>NUCLEOTIDE SEQUENCE [LARGE SCALE GENOMIC DNA]</scope>
</reference>
<dbReference type="Proteomes" id="UP000228568">
    <property type="component" value="Unassembled WGS sequence"/>
</dbReference>
<keyword evidence="1" id="KW-0472">Membrane</keyword>
<protein>
    <recommendedName>
        <fullName evidence="4">DoxX family protein</fullName>
    </recommendedName>
</protein>
<organism evidence="2 3">
    <name type="scientific">Candidatus Magasanikbacteria bacterium CG_4_10_14_0_2_um_filter_37_12</name>
    <dbReference type="NCBI Taxonomy" id="1974637"/>
    <lineage>
        <taxon>Bacteria</taxon>
        <taxon>Candidatus Magasanikiibacteriota</taxon>
    </lineage>
</organism>
<dbReference type="EMBL" id="PFPK01000037">
    <property type="protein sequence ID" value="PIZ94621.1"/>
    <property type="molecule type" value="Genomic_DNA"/>
</dbReference>
<evidence type="ECO:0000313" key="3">
    <source>
        <dbReference type="Proteomes" id="UP000228568"/>
    </source>
</evidence>
<name>A0A2M7V7J4_9BACT</name>
<evidence type="ECO:0008006" key="4">
    <source>
        <dbReference type="Google" id="ProtNLM"/>
    </source>
</evidence>
<keyword evidence="1" id="KW-1133">Transmembrane helix</keyword>
<comment type="caution">
    <text evidence="2">The sequence shown here is derived from an EMBL/GenBank/DDBJ whole genome shotgun (WGS) entry which is preliminary data.</text>
</comment>
<proteinExistence type="predicted"/>
<feature type="transmembrane region" description="Helical" evidence="1">
    <location>
        <begin position="72"/>
        <end position="90"/>
    </location>
</feature>
<evidence type="ECO:0000313" key="2">
    <source>
        <dbReference type="EMBL" id="PIZ94621.1"/>
    </source>
</evidence>
<evidence type="ECO:0000256" key="1">
    <source>
        <dbReference type="SAM" id="Phobius"/>
    </source>
</evidence>
<keyword evidence="1" id="KW-0812">Transmembrane</keyword>
<gene>
    <name evidence="2" type="ORF">COX81_02990</name>
</gene>
<dbReference type="AlphaFoldDB" id="A0A2M7V7J4"/>
<sequence>MFFKKQEIVWVLLRIGMGWIFLWAFFDKLFGLGFGTASDQSWLDGVSPTAGFLKFGTHGPFAGIFQSLTSNFFVEWLFMVGLLLIGLSLILGIGMKIASYSGSLLLFLMWLATFPPKNNPIIDQHLVYICVLIVLTQNSSSKKFSLDKWWGRQKIVQKFSVLR</sequence>
<feature type="transmembrane region" description="Helical" evidence="1">
    <location>
        <begin position="7"/>
        <end position="26"/>
    </location>
</feature>